<sequence length="469" mass="50364">MELAKLLNQLNQTLDVPVTTATGEVTAAVFGQNHPVAGTLSVSATQLVDAQGRRVATLSSTTPIAALETIGEALYPVDAVNAAVMPVAVSAITASFATTLAAAAKLLAAPLMVLDLTGQRVLQASSAELDAGTATGRFLSTHRPALDPHRFWHHLYITQPSQSPVPLLLTPLTVQQAPLAYLAVGATSGPITAKQTQLLQALAPIIANAAVKDQIVTAPASGWDRLLNLLLMEQYDQTFAAQFARAGAVLPKQMVLLRAQPTAGQSDTVLRTRLQQLLAPMVTQVIVTNYRHLCLALVTVSLPEYNSAEFRQQLATVATRANCQLIVSTFYMRPGETVAAYQVLTRTARLAGNPSPVTFCEDRYFALMLAEVNDRDNILPYFLNPAIKALQAYDTSHHAALVPTLRAYLAAGGKQSVTAASLYIHPNTLRERLERITTLTGLNLKAAATQTKLTESFAVLDYLKARRLE</sequence>
<dbReference type="STRING" id="1291734.FD02_GL001868"/>
<accession>A0A0R1JRX6</accession>
<keyword evidence="3" id="KW-1185">Reference proteome</keyword>
<organism evidence="2 3">
    <name type="scientific">Lacticaseibacillus nasuensis JCM 17158</name>
    <dbReference type="NCBI Taxonomy" id="1291734"/>
    <lineage>
        <taxon>Bacteria</taxon>
        <taxon>Bacillati</taxon>
        <taxon>Bacillota</taxon>
        <taxon>Bacilli</taxon>
        <taxon>Lactobacillales</taxon>
        <taxon>Lactobacillaceae</taxon>
        <taxon>Lacticaseibacillus</taxon>
    </lineage>
</organism>
<dbReference type="PATRIC" id="fig|1291734.4.peg.1918"/>
<dbReference type="Proteomes" id="UP000051804">
    <property type="component" value="Unassembled WGS sequence"/>
</dbReference>
<gene>
    <name evidence="2" type="ORF">FD02_GL001868</name>
</gene>
<dbReference type="Gene3D" id="1.10.10.2840">
    <property type="entry name" value="PucR C-terminal helix-turn-helix domain"/>
    <property type="match status" value="1"/>
</dbReference>
<name>A0A0R1JRX6_9LACO</name>
<dbReference type="AlphaFoldDB" id="A0A0R1JRX6"/>
<dbReference type="InterPro" id="IPR051448">
    <property type="entry name" value="CdaR-like_regulators"/>
</dbReference>
<dbReference type="PANTHER" id="PTHR33744:SF15">
    <property type="entry name" value="CARBOHYDRATE DIACID REGULATOR"/>
    <property type="match status" value="1"/>
</dbReference>
<proteinExistence type="predicted"/>
<feature type="domain" description="PucR C-terminal helix-turn-helix" evidence="1">
    <location>
        <begin position="401"/>
        <end position="453"/>
    </location>
</feature>
<dbReference type="EMBL" id="AZDJ01000003">
    <property type="protein sequence ID" value="KRK74030.1"/>
    <property type="molecule type" value="Genomic_DNA"/>
</dbReference>
<reference evidence="2 3" key="1">
    <citation type="journal article" date="2015" name="Genome Announc.">
        <title>Expanding the biotechnology potential of lactobacilli through comparative genomics of 213 strains and associated genera.</title>
        <authorList>
            <person name="Sun Z."/>
            <person name="Harris H.M."/>
            <person name="McCann A."/>
            <person name="Guo C."/>
            <person name="Argimon S."/>
            <person name="Zhang W."/>
            <person name="Yang X."/>
            <person name="Jeffery I.B."/>
            <person name="Cooney J.C."/>
            <person name="Kagawa T.F."/>
            <person name="Liu W."/>
            <person name="Song Y."/>
            <person name="Salvetti E."/>
            <person name="Wrobel A."/>
            <person name="Rasinkangas P."/>
            <person name="Parkhill J."/>
            <person name="Rea M.C."/>
            <person name="O'Sullivan O."/>
            <person name="Ritari J."/>
            <person name="Douillard F.P."/>
            <person name="Paul Ross R."/>
            <person name="Yang R."/>
            <person name="Briner A.E."/>
            <person name="Felis G.E."/>
            <person name="de Vos W.M."/>
            <person name="Barrangou R."/>
            <person name="Klaenhammer T.R."/>
            <person name="Caufield P.W."/>
            <person name="Cui Y."/>
            <person name="Zhang H."/>
            <person name="O'Toole P.W."/>
        </authorList>
    </citation>
    <scope>NUCLEOTIDE SEQUENCE [LARGE SCALE GENOMIC DNA]</scope>
    <source>
        <strain evidence="2 3">JCM 17158</strain>
    </source>
</reference>
<dbReference type="Pfam" id="PF13556">
    <property type="entry name" value="HTH_30"/>
    <property type="match status" value="1"/>
</dbReference>
<evidence type="ECO:0000313" key="2">
    <source>
        <dbReference type="EMBL" id="KRK74030.1"/>
    </source>
</evidence>
<dbReference type="RefSeq" id="WP_056950267.1">
    <property type="nucleotide sequence ID" value="NZ_AZDJ01000003.1"/>
</dbReference>
<comment type="caution">
    <text evidence="2">The sequence shown here is derived from an EMBL/GenBank/DDBJ whole genome shotgun (WGS) entry which is preliminary data.</text>
</comment>
<dbReference type="OrthoDB" id="9792148at2"/>
<dbReference type="PANTHER" id="PTHR33744">
    <property type="entry name" value="CARBOHYDRATE DIACID REGULATOR"/>
    <property type="match status" value="1"/>
</dbReference>
<evidence type="ECO:0000313" key="3">
    <source>
        <dbReference type="Proteomes" id="UP000051804"/>
    </source>
</evidence>
<evidence type="ECO:0000259" key="1">
    <source>
        <dbReference type="Pfam" id="PF13556"/>
    </source>
</evidence>
<dbReference type="InterPro" id="IPR025736">
    <property type="entry name" value="PucR_C-HTH_dom"/>
</dbReference>
<protein>
    <submittedName>
        <fullName evidence="2">Regulator of polyketide synthase expression</fullName>
    </submittedName>
</protein>
<dbReference type="InterPro" id="IPR042070">
    <property type="entry name" value="PucR_C-HTH_sf"/>
</dbReference>